<dbReference type="Gene3D" id="1.10.20.10">
    <property type="entry name" value="Histone, subunit A"/>
    <property type="match status" value="1"/>
</dbReference>
<evidence type="ECO:0000256" key="4">
    <source>
        <dbReference type="ARBA" id="ARBA00023015"/>
    </source>
</evidence>
<dbReference type="EMBL" id="CAJNOC010008586">
    <property type="protein sequence ID" value="CAF1117528.1"/>
    <property type="molecule type" value="Genomic_DNA"/>
</dbReference>
<feature type="domain" description="TATA box binding protein associated factor (TAF) histone-like fold" evidence="7">
    <location>
        <begin position="1"/>
        <end position="65"/>
    </location>
</feature>
<evidence type="ECO:0000259" key="7">
    <source>
        <dbReference type="SMART" id="SM00803"/>
    </source>
</evidence>
<dbReference type="GO" id="GO:0003713">
    <property type="term" value="F:transcription coactivator activity"/>
    <property type="evidence" value="ECO:0007669"/>
    <property type="project" value="TreeGrafter"/>
</dbReference>
<evidence type="ECO:0000256" key="6">
    <source>
        <dbReference type="ARBA" id="ARBA00023242"/>
    </source>
</evidence>
<keyword evidence="5" id="KW-0804">Transcription</keyword>
<evidence type="ECO:0000313" key="9">
    <source>
        <dbReference type="Proteomes" id="UP000663879"/>
    </source>
</evidence>
<dbReference type="Pfam" id="PF07571">
    <property type="entry name" value="TAF6_C"/>
    <property type="match status" value="1"/>
</dbReference>
<dbReference type="SMART" id="SM00803">
    <property type="entry name" value="TAF"/>
    <property type="match status" value="1"/>
</dbReference>
<dbReference type="Gene3D" id="1.25.40.770">
    <property type="entry name" value="TAF6, C-terminal HEAT repeat domain"/>
    <property type="match status" value="1"/>
</dbReference>
<protein>
    <recommendedName>
        <fullName evidence="3">Histone H4</fullName>
    </recommendedName>
</protein>
<keyword evidence="4" id="KW-0805">Transcription regulation</keyword>
<evidence type="ECO:0000313" key="8">
    <source>
        <dbReference type="EMBL" id="CAF1117528.1"/>
    </source>
</evidence>
<feature type="non-terminal residue" evidence="8">
    <location>
        <position position="1"/>
    </location>
</feature>
<dbReference type="GO" id="GO:0005669">
    <property type="term" value="C:transcription factor TFIID complex"/>
    <property type="evidence" value="ECO:0007669"/>
    <property type="project" value="InterPro"/>
</dbReference>
<accession>A0A814QB38</accession>
<evidence type="ECO:0000256" key="2">
    <source>
        <dbReference type="ARBA" id="ARBA00007688"/>
    </source>
</evidence>
<comment type="caution">
    <text evidence="8">The sequence shown here is derived from an EMBL/GenBank/DDBJ whole genome shotgun (WGS) entry which is preliminary data.</text>
</comment>
<dbReference type="GO" id="GO:0046695">
    <property type="term" value="C:SLIK (SAGA-like) complex"/>
    <property type="evidence" value="ECO:0007669"/>
    <property type="project" value="InterPro"/>
</dbReference>
<dbReference type="InterPro" id="IPR046344">
    <property type="entry name" value="TAF6_C_sf"/>
</dbReference>
<keyword evidence="6" id="KW-0539">Nucleus</keyword>
<organism evidence="8 9">
    <name type="scientific">Brachionus calyciflorus</name>
    <dbReference type="NCBI Taxonomy" id="104777"/>
    <lineage>
        <taxon>Eukaryota</taxon>
        <taxon>Metazoa</taxon>
        <taxon>Spiralia</taxon>
        <taxon>Gnathifera</taxon>
        <taxon>Rotifera</taxon>
        <taxon>Eurotatoria</taxon>
        <taxon>Monogononta</taxon>
        <taxon>Pseudotrocha</taxon>
        <taxon>Ploima</taxon>
        <taxon>Brachionidae</taxon>
        <taxon>Brachionus</taxon>
    </lineage>
</organism>
<name>A0A814QB38_9BILA</name>
<dbReference type="Proteomes" id="UP000663879">
    <property type="component" value="Unassembled WGS sequence"/>
</dbReference>
<dbReference type="InterPro" id="IPR037796">
    <property type="entry name" value="TAF6"/>
</dbReference>
<evidence type="ECO:0000256" key="1">
    <source>
        <dbReference type="ARBA" id="ARBA00004123"/>
    </source>
</evidence>
<dbReference type="CDD" id="cd22932">
    <property type="entry name" value="HFD_TAF6L"/>
    <property type="match status" value="1"/>
</dbReference>
<comment type="subcellular location">
    <subcellularLocation>
        <location evidence="1">Nucleus</location>
    </subcellularLocation>
</comment>
<dbReference type="GO" id="GO:0046982">
    <property type="term" value="F:protein heterodimerization activity"/>
    <property type="evidence" value="ECO:0007669"/>
    <property type="project" value="InterPro"/>
</dbReference>
<dbReference type="AlphaFoldDB" id="A0A814QB38"/>
<dbReference type="Pfam" id="PF02969">
    <property type="entry name" value="TAF"/>
    <property type="match status" value="1"/>
</dbReference>
<dbReference type="InterPro" id="IPR009072">
    <property type="entry name" value="Histone-fold"/>
</dbReference>
<dbReference type="PANTHER" id="PTHR10221:SF22">
    <property type="entry name" value="TAF6-LIKE RNA POLYMERASE II P300_CBP-ASSOCIATED FACTOR-ASSOCIATED FACTOR 65 KDA SUBUNIT 6L"/>
    <property type="match status" value="1"/>
</dbReference>
<evidence type="ECO:0000256" key="3">
    <source>
        <dbReference type="ARBA" id="ARBA00020836"/>
    </source>
</evidence>
<evidence type="ECO:0000256" key="5">
    <source>
        <dbReference type="ARBA" id="ARBA00023163"/>
    </source>
</evidence>
<dbReference type="OrthoDB" id="6621890at2759"/>
<keyword evidence="9" id="KW-1185">Reference proteome</keyword>
<dbReference type="InterPro" id="IPR011442">
    <property type="entry name" value="TAF6_C"/>
</dbReference>
<dbReference type="InterPro" id="IPR004823">
    <property type="entry name" value="TAF_TATA-bd_Histone-like_dom"/>
</dbReference>
<sequence>ALFRSDTIQLWSWVEGYQPLDEQSLKGLSEDISYRIRDSLDTAVSFMHQCKRSELKTKDVNKAFQMLNIEKTFGYETKEPLKYQAIKTDNLNDKVLNQFKSKFYELKDPILDLKLPGDNNDESKIHKNSLHANWFVINGNSFDYRTSNPNSNLSLDIQIDEGDENEVIDIENEIFFAQINQEYKEYYNMVTSVILNDHDCPDEDDNMLNMVLEDFRTNDKLQPVLPYLVNFFHQTIQALTMSNSNRIHQIICIEYLDRVLEALKNLILNKNAFLAPKGFFSKILSSLLFTTLQNSNFGTNSLRLREKSSFILVMFLKLYQRFSIETIKYILATFFKPRLSINLLENKNLLSLFGIVSSLKNFGGQLMEQFYEQLINIALETEKIDDTKSELSLILNREILVAQSFLI</sequence>
<proteinExistence type="inferred from homology"/>
<gene>
    <name evidence="8" type="ORF">OXX778_LOCUS21900</name>
</gene>
<dbReference type="GO" id="GO:0051123">
    <property type="term" value="P:RNA polymerase II preinitiation complex assembly"/>
    <property type="evidence" value="ECO:0007669"/>
    <property type="project" value="TreeGrafter"/>
</dbReference>
<reference evidence="8" key="1">
    <citation type="submission" date="2021-02" db="EMBL/GenBank/DDBJ databases">
        <authorList>
            <person name="Nowell W R."/>
        </authorList>
    </citation>
    <scope>NUCLEOTIDE SEQUENCE</scope>
    <source>
        <strain evidence="8">Ploen Becks lab</strain>
    </source>
</reference>
<dbReference type="GO" id="GO:0016251">
    <property type="term" value="F:RNA polymerase II general transcription initiation factor activity"/>
    <property type="evidence" value="ECO:0007669"/>
    <property type="project" value="InterPro"/>
</dbReference>
<comment type="similarity">
    <text evidence="2">Belongs to the TAF6 family.</text>
</comment>
<dbReference type="PANTHER" id="PTHR10221">
    <property type="entry name" value="TRANSCRIPTION INITIATION FACTOR TFIID SUBUNIT 6"/>
    <property type="match status" value="1"/>
</dbReference>
<dbReference type="GO" id="GO:0000124">
    <property type="term" value="C:SAGA complex"/>
    <property type="evidence" value="ECO:0007669"/>
    <property type="project" value="InterPro"/>
</dbReference>